<dbReference type="EMBL" id="DF820468">
    <property type="protein sequence ID" value="GAK58923.1"/>
    <property type="molecule type" value="Genomic_DNA"/>
</dbReference>
<keyword evidence="12" id="KW-1185">Reference proteome</keyword>
<dbReference type="Pfam" id="PF00580">
    <property type="entry name" value="UvrD-helicase"/>
    <property type="match status" value="1"/>
</dbReference>
<feature type="domain" description="UvrD-like helicase ATP-binding" evidence="10">
    <location>
        <begin position="1"/>
        <end position="267"/>
    </location>
</feature>
<evidence type="ECO:0000256" key="4">
    <source>
        <dbReference type="ARBA" id="ARBA00022840"/>
    </source>
</evidence>
<dbReference type="SUPFAM" id="SSF52540">
    <property type="entry name" value="P-loop containing nucleoside triphosphate hydrolases"/>
    <property type="match status" value="1"/>
</dbReference>
<dbReference type="STRING" id="1499967.U27_05898"/>
<evidence type="ECO:0000313" key="12">
    <source>
        <dbReference type="Proteomes" id="UP000030661"/>
    </source>
</evidence>
<reference evidence="11" key="1">
    <citation type="journal article" date="2015" name="PeerJ">
        <title>First genomic representation of candidate bacterial phylum KSB3 points to enhanced environmental sensing as a trigger of wastewater bulking.</title>
        <authorList>
            <person name="Sekiguchi Y."/>
            <person name="Ohashi A."/>
            <person name="Parks D.H."/>
            <person name="Yamauchi T."/>
            <person name="Tyson G.W."/>
            <person name="Hugenholtz P."/>
        </authorList>
    </citation>
    <scope>NUCLEOTIDE SEQUENCE [LARGE SCALE GENOMIC DNA]</scope>
</reference>
<evidence type="ECO:0000256" key="2">
    <source>
        <dbReference type="ARBA" id="ARBA00022801"/>
    </source>
</evidence>
<evidence type="ECO:0000259" key="10">
    <source>
        <dbReference type="PROSITE" id="PS51198"/>
    </source>
</evidence>
<dbReference type="InterPro" id="IPR014016">
    <property type="entry name" value="UvrD-like_ATP-bd"/>
</dbReference>
<dbReference type="EC" id="5.6.2.4" evidence="7"/>
<keyword evidence="2 9" id="KW-0378">Hydrolase</keyword>
<dbReference type="Gene3D" id="3.40.50.300">
    <property type="entry name" value="P-loop containing nucleotide triphosphate hydrolases"/>
    <property type="match status" value="2"/>
</dbReference>
<dbReference type="GO" id="GO:0031297">
    <property type="term" value="P:replication fork processing"/>
    <property type="evidence" value="ECO:0007669"/>
    <property type="project" value="TreeGrafter"/>
</dbReference>
<keyword evidence="5" id="KW-0413">Isomerase</keyword>
<dbReference type="Pfam" id="PF13361">
    <property type="entry name" value="UvrD_C"/>
    <property type="match status" value="1"/>
</dbReference>
<evidence type="ECO:0000313" key="11">
    <source>
        <dbReference type="EMBL" id="GAK58923.1"/>
    </source>
</evidence>
<dbReference type="PANTHER" id="PTHR11070:SF30">
    <property type="entry name" value="F-BOX DNA HELICASE 1"/>
    <property type="match status" value="1"/>
</dbReference>
<keyword evidence="1 9" id="KW-0547">Nucleotide-binding</keyword>
<dbReference type="Proteomes" id="UP000030661">
    <property type="component" value="Unassembled WGS sequence"/>
</dbReference>
<protein>
    <recommendedName>
        <fullName evidence="7">DNA 3'-5' helicase</fullName>
        <ecNumber evidence="7">5.6.2.4</ecNumber>
    </recommendedName>
</protein>
<evidence type="ECO:0000256" key="8">
    <source>
        <dbReference type="ARBA" id="ARBA00048988"/>
    </source>
</evidence>
<dbReference type="eggNOG" id="COG0210">
    <property type="taxonomic scope" value="Bacteria"/>
</dbReference>
<dbReference type="GO" id="GO:0016887">
    <property type="term" value="F:ATP hydrolysis activity"/>
    <property type="evidence" value="ECO:0007669"/>
    <property type="project" value="RHEA"/>
</dbReference>
<evidence type="ECO:0000256" key="1">
    <source>
        <dbReference type="ARBA" id="ARBA00022741"/>
    </source>
</evidence>
<keyword evidence="4 9" id="KW-0067">ATP-binding</keyword>
<organism evidence="11">
    <name type="scientific">Vecturithrix granuli</name>
    <dbReference type="NCBI Taxonomy" id="1499967"/>
    <lineage>
        <taxon>Bacteria</taxon>
        <taxon>Candidatus Moduliflexota</taxon>
        <taxon>Candidatus Vecturitrichia</taxon>
        <taxon>Candidatus Vecturitrichales</taxon>
        <taxon>Candidatus Vecturitrichaceae</taxon>
        <taxon>Candidatus Vecturithrix</taxon>
    </lineage>
</organism>
<dbReference type="InterPro" id="IPR027417">
    <property type="entry name" value="P-loop_NTPase"/>
</dbReference>
<gene>
    <name evidence="11" type="ORF">U27_05898</name>
</gene>
<accession>A0A081C2W8</accession>
<dbReference type="InterPro" id="IPR000212">
    <property type="entry name" value="DNA_helicase_UvrD/REP"/>
</dbReference>
<evidence type="ECO:0000256" key="3">
    <source>
        <dbReference type="ARBA" id="ARBA00022806"/>
    </source>
</evidence>
<comment type="catalytic activity">
    <reaction evidence="8">
        <text>ATP + H2O = ADP + phosphate + H(+)</text>
        <dbReference type="Rhea" id="RHEA:13065"/>
        <dbReference type="ChEBI" id="CHEBI:15377"/>
        <dbReference type="ChEBI" id="CHEBI:15378"/>
        <dbReference type="ChEBI" id="CHEBI:30616"/>
        <dbReference type="ChEBI" id="CHEBI:43474"/>
        <dbReference type="ChEBI" id="CHEBI:456216"/>
        <dbReference type="EC" id="5.6.2.4"/>
    </reaction>
</comment>
<name>A0A081C2W8_VECG1</name>
<evidence type="ECO:0000256" key="6">
    <source>
        <dbReference type="ARBA" id="ARBA00034617"/>
    </source>
</evidence>
<evidence type="ECO:0000256" key="7">
    <source>
        <dbReference type="ARBA" id="ARBA00034808"/>
    </source>
</evidence>
<comment type="catalytic activity">
    <reaction evidence="6">
        <text>Couples ATP hydrolysis with the unwinding of duplex DNA by translocating in the 3'-5' direction.</text>
        <dbReference type="EC" id="5.6.2.4"/>
    </reaction>
</comment>
<dbReference type="PANTHER" id="PTHR11070">
    <property type="entry name" value="UVRD / RECB / PCRA DNA HELICASE FAMILY MEMBER"/>
    <property type="match status" value="1"/>
</dbReference>
<dbReference type="HOGENOM" id="CLU_023291_2_0_0"/>
<keyword evidence="3 9" id="KW-0347">Helicase</keyword>
<dbReference type="InterPro" id="IPR014017">
    <property type="entry name" value="DNA_helicase_UvrD-like_C"/>
</dbReference>
<evidence type="ECO:0000256" key="5">
    <source>
        <dbReference type="ARBA" id="ARBA00023235"/>
    </source>
</evidence>
<dbReference type="Gene3D" id="1.10.486.10">
    <property type="entry name" value="PCRA, domain 4"/>
    <property type="match status" value="1"/>
</dbReference>
<proteinExistence type="predicted"/>
<dbReference type="AlphaFoldDB" id="A0A081C2W8"/>
<dbReference type="GO" id="GO:0000724">
    <property type="term" value="P:double-strand break repair via homologous recombination"/>
    <property type="evidence" value="ECO:0007669"/>
    <property type="project" value="TreeGrafter"/>
</dbReference>
<dbReference type="GO" id="GO:0043138">
    <property type="term" value="F:3'-5' DNA helicase activity"/>
    <property type="evidence" value="ECO:0007669"/>
    <property type="project" value="UniProtKB-EC"/>
</dbReference>
<evidence type="ECO:0000256" key="9">
    <source>
        <dbReference type="PROSITE-ProRule" id="PRU00560"/>
    </source>
</evidence>
<feature type="binding site" evidence="9">
    <location>
        <begin position="22"/>
        <end position="29"/>
    </location>
    <ligand>
        <name>ATP</name>
        <dbReference type="ChEBI" id="CHEBI:30616"/>
    </ligand>
</feature>
<dbReference type="GO" id="GO:0003677">
    <property type="term" value="F:DNA binding"/>
    <property type="evidence" value="ECO:0007669"/>
    <property type="project" value="InterPro"/>
</dbReference>
<dbReference type="PROSITE" id="PS51198">
    <property type="entry name" value="UVRD_HELICASE_ATP_BIND"/>
    <property type="match status" value="1"/>
</dbReference>
<dbReference type="GO" id="GO:0005524">
    <property type="term" value="F:ATP binding"/>
    <property type="evidence" value="ECO:0007669"/>
    <property type="project" value="UniProtKB-UniRule"/>
</dbReference>
<sequence>MKPTDEQQAILKAGGRVVRINARAGTGKTTTLKMLADRYRNQRILYLVFNRKAREAAQAAFPSNVDALTVHALAYRREGYKWRDTLGHFSPADMLAAFGKKEQVLATLSHDFLIFFLNSEYDKLEDAVRPFLKELPERLRDLFQYDQPRLIQAARQIATAWNTRQKACPHDFYLKLCHKSGNLQAALNRYDLLLIDEAQDLSPVMLDALRTCRKRLILVGDSHQQIYSFRYAIDAMQKIACDEEFDLSLSFRFGDSIAELASIFIQEAKQEPQFCIRGNRHANSTVALYCQIHAAKRSTTAVLSRSNVALFENAVHFRSRAVPFTFERDIYPLLMRTLDVYWLATYQPEQIRDPLLRSFKHVEDLETYARDTDNFQLQGMLDIVERYAEQFPEIIFELQPLTQFGKDRITKKGVILSTIHSAKGQEYDQVYIDADMAENLDVVMKNDLEGMTDEINVAYVGFTRAKHHLHLPLEIQSVLTPRWNKYLEQYRAPDKHYQPGDRVFTELGPGTLLESDGSYCLVNIAARDAIARLRVEQIR</sequence>